<sequence length="113" mass="11920">MAREMAVVVGLLAGRVSMVVRAMGAFRMCRGVRIAVAVVAMVVVRRVLWGLASLGVRHVLGVRLMRGDGSEGRGVVEAVARAVGEGLVPRGLGIVGEGRENEGEEAQEQEEVV</sequence>
<proteinExistence type="predicted"/>
<dbReference type="EMBL" id="CM042891">
    <property type="protein sequence ID" value="KAI4303990.1"/>
    <property type="molecule type" value="Genomic_DNA"/>
</dbReference>
<protein>
    <submittedName>
        <fullName evidence="1">Uncharacterized protein</fullName>
    </submittedName>
</protein>
<evidence type="ECO:0000313" key="1">
    <source>
        <dbReference type="EMBL" id="KAI4303990.1"/>
    </source>
</evidence>
<comment type="caution">
    <text evidence="1">The sequence shown here is derived from an EMBL/GenBank/DDBJ whole genome shotgun (WGS) entry which is preliminary data.</text>
</comment>
<name>A0ACB9L379_9MYRT</name>
<gene>
    <name evidence="1" type="ORF">MLD38_039563</name>
</gene>
<organism evidence="1 2">
    <name type="scientific">Melastoma candidum</name>
    <dbReference type="NCBI Taxonomy" id="119954"/>
    <lineage>
        <taxon>Eukaryota</taxon>
        <taxon>Viridiplantae</taxon>
        <taxon>Streptophyta</taxon>
        <taxon>Embryophyta</taxon>
        <taxon>Tracheophyta</taxon>
        <taxon>Spermatophyta</taxon>
        <taxon>Magnoliopsida</taxon>
        <taxon>eudicotyledons</taxon>
        <taxon>Gunneridae</taxon>
        <taxon>Pentapetalae</taxon>
        <taxon>rosids</taxon>
        <taxon>malvids</taxon>
        <taxon>Myrtales</taxon>
        <taxon>Melastomataceae</taxon>
        <taxon>Melastomatoideae</taxon>
        <taxon>Melastomateae</taxon>
        <taxon>Melastoma</taxon>
    </lineage>
</organism>
<dbReference type="Proteomes" id="UP001057402">
    <property type="component" value="Chromosome 12"/>
</dbReference>
<evidence type="ECO:0000313" key="2">
    <source>
        <dbReference type="Proteomes" id="UP001057402"/>
    </source>
</evidence>
<accession>A0ACB9L379</accession>
<reference evidence="2" key="1">
    <citation type="journal article" date="2023" name="Front. Plant Sci.">
        <title>Chromosomal-level genome assembly of Melastoma candidum provides insights into trichome evolution.</title>
        <authorList>
            <person name="Zhong Y."/>
            <person name="Wu W."/>
            <person name="Sun C."/>
            <person name="Zou P."/>
            <person name="Liu Y."/>
            <person name="Dai S."/>
            <person name="Zhou R."/>
        </authorList>
    </citation>
    <scope>NUCLEOTIDE SEQUENCE [LARGE SCALE GENOMIC DNA]</scope>
</reference>
<keyword evidence="2" id="KW-1185">Reference proteome</keyword>